<comment type="caution">
    <text evidence="3">The sequence shown here is derived from an EMBL/GenBank/DDBJ whole genome shotgun (WGS) entry which is preliminary data.</text>
</comment>
<organism evidence="3 4">
    <name type="scientific">Bifidobacterium oedipodis</name>
    <dbReference type="NCBI Taxonomy" id="2675322"/>
    <lineage>
        <taxon>Bacteria</taxon>
        <taxon>Bacillati</taxon>
        <taxon>Actinomycetota</taxon>
        <taxon>Actinomycetes</taxon>
        <taxon>Bifidobacteriales</taxon>
        <taxon>Bifidobacteriaceae</taxon>
        <taxon>Bifidobacterium</taxon>
    </lineage>
</organism>
<feature type="transmembrane region" description="Helical" evidence="1">
    <location>
        <begin position="80"/>
        <end position="98"/>
    </location>
</feature>
<reference evidence="3 4" key="1">
    <citation type="submission" date="2020-02" db="EMBL/GenBank/DDBJ databases">
        <title>Characterization of phylogenetic diversity of novel bifidobacterial species isolated in Czech ZOOs.</title>
        <authorList>
            <person name="Lugli G.A."/>
            <person name="Vera N.B."/>
            <person name="Ventura M."/>
        </authorList>
    </citation>
    <scope>NUCLEOTIDE SEQUENCE [LARGE SCALE GENOMIC DNA]</scope>
    <source>
        <strain evidence="3 4">DSM 109957</strain>
    </source>
</reference>
<keyword evidence="1" id="KW-1133">Transmembrane helix</keyword>
<keyword evidence="4" id="KW-1185">Reference proteome</keyword>
<protein>
    <recommendedName>
        <fullName evidence="2">Flavinylation-associated cytochrome domain-containing protein</fullName>
    </recommendedName>
</protein>
<name>A0A7Y0HQR5_9BIFI</name>
<feature type="transmembrane region" description="Helical" evidence="1">
    <location>
        <begin position="118"/>
        <end position="141"/>
    </location>
</feature>
<evidence type="ECO:0000256" key="1">
    <source>
        <dbReference type="SAM" id="Phobius"/>
    </source>
</evidence>
<dbReference type="Pfam" id="PF14358">
    <property type="entry name" value="DUF4405"/>
    <property type="match status" value="1"/>
</dbReference>
<evidence type="ECO:0000313" key="3">
    <source>
        <dbReference type="EMBL" id="NMM93195.1"/>
    </source>
</evidence>
<keyword evidence="1" id="KW-0472">Membrane</keyword>
<feature type="transmembrane region" description="Helical" evidence="1">
    <location>
        <begin position="161"/>
        <end position="179"/>
    </location>
</feature>
<feature type="transmembrane region" description="Helical" evidence="1">
    <location>
        <begin position="6"/>
        <end position="26"/>
    </location>
</feature>
<dbReference type="Proteomes" id="UP000532194">
    <property type="component" value="Unassembled WGS sequence"/>
</dbReference>
<keyword evidence="1" id="KW-0812">Transmembrane</keyword>
<dbReference type="InterPro" id="IPR025517">
    <property type="entry name" value="DUF4405"/>
</dbReference>
<evidence type="ECO:0000313" key="4">
    <source>
        <dbReference type="Proteomes" id="UP000532194"/>
    </source>
</evidence>
<accession>A0A7Y0HQR5</accession>
<dbReference type="EMBL" id="JAAIII010000001">
    <property type="protein sequence ID" value="NMM93195.1"/>
    <property type="molecule type" value="Genomic_DNA"/>
</dbReference>
<feature type="domain" description="Flavinylation-associated cytochrome" evidence="2">
    <location>
        <begin position="43"/>
        <end position="99"/>
    </location>
</feature>
<evidence type="ECO:0000259" key="2">
    <source>
        <dbReference type="Pfam" id="PF14358"/>
    </source>
</evidence>
<gene>
    <name evidence="3" type="ORF">G1C95_0380</name>
</gene>
<sequence length="193" mass="21103">MAHAILGITLFVLFAAHHLLNMRWFRMLGRGRYNTQRTLFVAIDALLCAAMVLMAVSSVLMSGSVFEAAPIRTTQFARDLHLASSAWGFLLMAIHLGLHTRGALSRMRAHARNTAFDYVQLLLMALIALAGVWCFADSGLLGDMLLLGTRRNHAAGVAVSFARYLCVVASVCIAVYGLFSISRMATSRRSGKQ</sequence>
<dbReference type="AlphaFoldDB" id="A0A7Y0HQR5"/>
<proteinExistence type="predicted"/>
<feature type="transmembrane region" description="Helical" evidence="1">
    <location>
        <begin position="38"/>
        <end position="60"/>
    </location>
</feature>